<dbReference type="STRING" id="1305764.R9P686"/>
<proteinExistence type="inferred from homology"/>
<dbReference type="SUPFAM" id="SSF53474">
    <property type="entry name" value="alpha/beta-Hydrolases"/>
    <property type="match status" value="1"/>
</dbReference>
<dbReference type="EC" id="3.1.1.-" evidence="3"/>
<dbReference type="GO" id="GO:0016787">
    <property type="term" value="F:hydrolase activity"/>
    <property type="evidence" value="ECO:0007669"/>
    <property type="project" value="UniProtKB-KW"/>
</dbReference>
<dbReference type="InterPro" id="IPR029058">
    <property type="entry name" value="AB_hydrolase_fold"/>
</dbReference>
<accession>R9P686</accession>
<dbReference type="RefSeq" id="XP_012190344.1">
    <property type="nucleotide sequence ID" value="XM_012334954.1"/>
</dbReference>
<evidence type="ECO:0000256" key="1">
    <source>
        <dbReference type="ARBA" id="ARBA00005964"/>
    </source>
</evidence>
<dbReference type="Pfam" id="PF00135">
    <property type="entry name" value="COesterase"/>
    <property type="match status" value="1"/>
</dbReference>
<reference evidence="6" key="1">
    <citation type="journal article" date="2013" name="Genome Announc.">
        <title>Draft genome sequence of the basidiomycetous yeast-like fungus Pseudozyma hubeiensis SY62, which produces an abundant amount of the biosurfactant mannosylerythritol lipids.</title>
        <authorList>
            <person name="Konishi M."/>
            <person name="Hatada Y."/>
            <person name="Horiuchi J."/>
        </authorList>
    </citation>
    <scope>NUCLEOTIDE SEQUENCE [LARGE SCALE GENOMIC DNA]</scope>
    <source>
        <strain evidence="6">SY62</strain>
    </source>
</reference>
<keyword evidence="2 3" id="KW-0378">Hydrolase</keyword>
<dbReference type="EMBL" id="DF238805">
    <property type="protein sequence ID" value="GAC96757.1"/>
    <property type="molecule type" value="Genomic_DNA"/>
</dbReference>
<organism evidence="5 6">
    <name type="scientific">Pseudozyma hubeiensis (strain SY62)</name>
    <name type="common">Yeast</name>
    <dbReference type="NCBI Taxonomy" id="1305764"/>
    <lineage>
        <taxon>Eukaryota</taxon>
        <taxon>Fungi</taxon>
        <taxon>Dikarya</taxon>
        <taxon>Basidiomycota</taxon>
        <taxon>Ustilaginomycotina</taxon>
        <taxon>Ustilaginomycetes</taxon>
        <taxon>Ustilaginales</taxon>
        <taxon>Ustilaginaceae</taxon>
        <taxon>Pseudozyma</taxon>
    </lineage>
</organism>
<evidence type="ECO:0000256" key="3">
    <source>
        <dbReference type="RuleBase" id="RU361235"/>
    </source>
</evidence>
<dbReference type="InterPro" id="IPR019826">
    <property type="entry name" value="Carboxylesterase_B_AS"/>
</dbReference>
<dbReference type="ESTHER" id="psehs-r9p686">
    <property type="family name" value="Fungal_carboxylesterase_lipase"/>
</dbReference>
<dbReference type="Proteomes" id="UP000014071">
    <property type="component" value="Unassembled WGS sequence"/>
</dbReference>
<evidence type="ECO:0000256" key="2">
    <source>
        <dbReference type="ARBA" id="ARBA00022801"/>
    </source>
</evidence>
<dbReference type="PANTHER" id="PTHR11559">
    <property type="entry name" value="CARBOXYLESTERASE"/>
    <property type="match status" value="1"/>
</dbReference>
<dbReference type="Gene3D" id="3.40.50.1820">
    <property type="entry name" value="alpha/beta hydrolase"/>
    <property type="match status" value="1"/>
</dbReference>
<dbReference type="InterPro" id="IPR002018">
    <property type="entry name" value="CarbesteraseB"/>
</dbReference>
<protein>
    <recommendedName>
        <fullName evidence="3">Carboxylic ester hydrolase</fullName>
        <ecNumber evidence="3">3.1.1.-</ecNumber>
    </recommendedName>
</protein>
<keyword evidence="3" id="KW-0732">Signal</keyword>
<feature type="domain" description="Carboxylesterase type B" evidence="4">
    <location>
        <begin position="35"/>
        <end position="569"/>
    </location>
</feature>
<dbReference type="PROSITE" id="PS00122">
    <property type="entry name" value="CARBOXYLESTERASE_B_1"/>
    <property type="match status" value="1"/>
</dbReference>
<gene>
    <name evidence="5" type="ORF">PHSY_004341</name>
</gene>
<feature type="signal peptide" evidence="3">
    <location>
        <begin position="1"/>
        <end position="21"/>
    </location>
</feature>
<sequence>MRFLNLPLLVWAVTTFGIASALPQDPLAVRSATASPTVKLHQGTVRGTIDTSYGLEQFFGIPYAKPPVGSLRFAKPQPLDSSSSQTLIDATRFGDICMQPPAPSPLYNMSENCLNLNVVRPKGTSAKDKLPVMVWIYGGAFLQGGTPSYNASELVQKSVEIGKPIVFVAISYRVGPFGFIGGSEVADSDGATSNAGLHDQRLALKWIRHNVAKFGGDKDKITLFGESAGAMSVALQNFANDGDNEGLWHAAIMDSGGIAPGPLLTPKHPTVEQSFKNLAAGVGCKSGSLLKCLRSANATAVQSVANALTAQAGGTFPIPGALAWLPLVDYEFITDYPSVNLPQGKLADIPVIQGNNLDEGPLFAQKQLNNSAQFEQWVRTAAVIYNTSYTEQALQKVFKLYPDIPEQGSPYYNAETSTCAGTTTNLTSRRYPPLASNQYKRSAAFFGDFTFQAHRRTYLKAATLGWKKNRDKVWSFEFQQNDKYANGTGSPLGAYHGSELKYFFVRPDGRVKDPVLQDKMPRAYISFVNYHNPTVLSGWDWPVYREGSKLLQLKGGNTTVIEDTYRKEAMEALTNEKSAKVFGF</sequence>
<name>R9P686_PSEHS</name>
<keyword evidence="6" id="KW-1185">Reference proteome</keyword>
<dbReference type="GeneID" id="24109623"/>
<comment type="similarity">
    <text evidence="1 3">Belongs to the type-B carboxylesterase/lipase family.</text>
</comment>
<dbReference type="InterPro" id="IPR050309">
    <property type="entry name" value="Type-B_Carboxylest/Lipase"/>
</dbReference>
<dbReference type="eggNOG" id="KOG1516">
    <property type="taxonomic scope" value="Eukaryota"/>
</dbReference>
<evidence type="ECO:0000259" key="4">
    <source>
        <dbReference type="Pfam" id="PF00135"/>
    </source>
</evidence>
<dbReference type="AlphaFoldDB" id="R9P686"/>
<evidence type="ECO:0000313" key="6">
    <source>
        <dbReference type="Proteomes" id="UP000014071"/>
    </source>
</evidence>
<evidence type="ECO:0000313" key="5">
    <source>
        <dbReference type="EMBL" id="GAC96757.1"/>
    </source>
</evidence>
<feature type="chain" id="PRO_5005146020" description="Carboxylic ester hydrolase" evidence="3">
    <location>
        <begin position="22"/>
        <end position="584"/>
    </location>
</feature>
<dbReference type="HOGENOM" id="CLU_006586_10_6_1"/>
<dbReference type="OrthoDB" id="408631at2759"/>